<dbReference type="PROSITE" id="PS50005">
    <property type="entry name" value="TPR"/>
    <property type="match status" value="2"/>
</dbReference>
<accession>A0A3B0XEE4</accession>
<sequence length="758" mass="87916">MPVKDIQSKDKSIANMDESQKAFEKRTTKKKSLGADDNKKIVTADATAAEDLASAGAQEAIELYKGLLIKYPHYDRNDQVLYQLSRAYEEVGKVEKAMGILNRLVKEYPNSRHIDEAQFRRAEYFFTRKKYLDSEEAYQAVIDFGISSAFYDLALYKQGWAFFKQDLYEEALNDFIGLLDYKISIGYDFEQINDKIERKRIEDTYRVISLSFSYLGGPQEVIAYFEKNGPRQYEASIYSHLGEYYLTKRRYADAAGAYNAYVERNPLNKVSPHFHIRVIEIYLKGGFPKLVVDSKKNFSTTYGLRANYWTFFDITSYPDVILFLKSNLIDLANHYHALYQNKRLRKFTKENFAEAARWYREFLDSFPEDKQAPGINFQLAELLLENKNFRDAALEYERTSYNYEAHEKSSEAGYAAVFAYREYLKQVDQSQRNIIKHEIIRSSLRFGEVYPKHKKAPAVLVAATDDLYAIRDYEMAITIGRRVIEKYPNIETKYIRSSWLIVAHASFDLTLYVEAEKAYSQVLKLTDKKHKERSKLIENLAASIYKQGEQARKLQDHRAAANHFLRVASVTPSSKIRPTAEYDAAAALISLKDWTQAANVLEGFRKRYPKNKLQADVTKKLAIVYKEDKKLLLAAAEFERIEKETKDDGLRREALQQAAELYEKADATDKALSIYTRYVKYFPKPIEFSLEMRSKIANIYKLKKQKKLYVKQLQLIVAIDLRAGKERSDRTRFLAANASLVLAEPSVRRFKSVKLVKP</sequence>
<feature type="non-terminal residue" evidence="2">
    <location>
        <position position="758"/>
    </location>
</feature>
<dbReference type="Pfam" id="PF14559">
    <property type="entry name" value="TPR_19"/>
    <property type="match status" value="1"/>
</dbReference>
<dbReference type="Pfam" id="PF13432">
    <property type="entry name" value="TPR_16"/>
    <property type="match status" value="1"/>
</dbReference>
<dbReference type="InterPro" id="IPR011990">
    <property type="entry name" value="TPR-like_helical_dom_sf"/>
</dbReference>
<feature type="compositionally biased region" description="Basic and acidic residues" evidence="1">
    <location>
        <begin position="1"/>
        <end position="26"/>
    </location>
</feature>
<dbReference type="InterPro" id="IPR019734">
    <property type="entry name" value="TPR_rpt"/>
</dbReference>
<name>A0A3B0XEE4_9ZZZZ</name>
<gene>
    <name evidence="2" type="ORF">MNBD_GAMMA08-474</name>
</gene>
<evidence type="ECO:0000256" key="1">
    <source>
        <dbReference type="SAM" id="MobiDB-lite"/>
    </source>
</evidence>
<dbReference type="Pfam" id="PF13174">
    <property type="entry name" value="TPR_6"/>
    <property type="match status" value="2"/>
</dbReference>
<evidence type="ECO:0000313" key="2">
    <source>
        <dbReference type="EMBL" id="VAW61477.1"/>
    </source>
</evidence>
<dbReference type="SMART" id="SM00028">
    <property type="entry name" value="TPR"/>
    <property type="match status" value="7"/>
</dbReference>
<proteinExistence type="predicted"/>
<feature type="region of interest" description="Disordered" evidence="1">
    <location>
        <begin position="1"/>
        <end position="36"/>
    </location>
</feature>
<protein>
    <submittedName>
        <fullName evidence="2">TPR domain protein, putative component of TonB system</fullName>
    </submittedName>
</protein>
<reference evidence="2" key="1">
    <citation type="submission" date="2018-06" db="EMBL/GenBank/DDBJ databases">
        <authorList>
            <person name="Zhirakovskaya E."/>
        </authorList>
    </citation>
    <scope>NUCLEOTIDE SEQUENCE</scope>
</reference>
<organism evidence="2">
    <name type="scientific">hydrothermal vent metagenome</name>
    <dbReference type="NCBI Taxonomy" id="652676"/>
    <lineage>
        <taxon>unclassified sequences</taxon>
        <taxon>metagenomes</taxon>
        <taxon>ecological metagenomes</taxon>
    </lineage>
</organism>
<dbReference type="AlphaFoldDB" id="A0A3B0XEE4"/>
<dbReference type="EMBL" id="UOFH01000183">
    <property type="protein sequence ID" value="VAW61477.1"/>
    <property type="molecule type" value="Genomic_DNA"/>
</dbReference>
<dbReference type="Gene3D" id="1.25.40.10">
    <property type="entry name" value="Tetratricopeptide repeat domain"/>
    <property type="match status" value="5"/>
</dbReference>
<dbReference type="SUPFAM" id="SSF48452">
    <property type="entry name" value="TPR-like"/>
    <property type="match status" value="2"/>
</dbReference>